<dbReference type="SUPFAM" id="SSF47565">
    <property type="entry name" value="Insect pheromone/odorant-binding proteins"/>
    <property type="match status" value="1"/>
</dbReference>
<comment type="similarity">
    <text evidence="2">Belongs to the PBP/GOBP family.</text>
</comment>
<comment type="subcellular location">
    <subcellularLocation>
        <location evidence="1">Secreted</location>
    </subcellularLocation>
</comment>
<keyword evidence="4 5" id="KW-0732">Signal</keyword>
<dbReference type="PANTHER" id="PTHR11857">
    <property type="entry name" value="ODORANT BINDING PROTEIN-RELATED"/>
    <property type="match status" value="1"/>
</dbReference>
<evidence type="ECO:0000256" key="1">
    <source>
        <dbReference type="ARBA" id="ARBA00004613"/>
    </source>
</evidence>
<dbReference type="GO" id="GO:0007608">
    <property type="term" value="P:sensory perception of smell"/>
    <property type="evidence" value="ECO:0007669"/>
    <property type="project" value="TreeGrafter"/>
</dbReference>
<feature type="signal peptide" evidence="5">
    <location>
        <begin position="1"/>
        <end position="17"/>
    </location>
</feature>
<dbReference type="EMBL" id="KU342579">
    <property type="protein sequence ID" value="ANT46046.1"/>
    <property type="molecule type" value="mRNA"/>
</dbReference>
<dbReference type="FunFam" id="1.10.238.20:FF:000001">
    <property type="entry name" value="General odorant-binding protein lush"/>
    <property type="match status" value="1"/>
</dbReference>
<proteinExistence type="evidence at transcript level"/>
<dbReference type="SMART" id="SM00708">
    <property type="entry name" value="PhBP"/>
    <property type="match status" value="1"/>
</dbReference>
<organism evidence="6">
    <name type="scientific">Microplitis mediator</name>
    <dbReference type="NCBI Taxonomy" id="375433"/>
    <lineage>
        <taxon>Eukaryota</taxon>
        <taxon>Metazoa</taxon>
        <taxon>Ecdysozoa</taxon>
        <taxon>Arthropoda</taxon>
        <taxon>Hexapoda</taxon>
        <taxon>Insecta</taxon>
        <taxon>Pterygota</taxon>
        <taxon>Neoptera</taxon>
        <taxon>Endopterygota</taxon>
        <taxon>Hymenoptera</taxon>
        <taxon>Apocrita</taxon>
        <taxon>Ichneumonoidea</taxon>
        <taxon>Braconidae</taxon>
        <taxon>Microgastrinae</taxon>
        <taxon>Microplitis</taxon>
    </lineage>
</organism>
<dbReference type="Pfam" id="PF01395">
    <property type="entry name" value="PBP_GOBP"/>
    <property type="match status" value="1"/>
</dbReference>
<dbReference type="GO" id="GO:0005549">
    <property type="term" value="F:odorant binding"/>
    <property type="evidence" value="ECO:0007669"/>
    <property type="project" value="InterPro"/>
</dbReference>
<gene>
    <name evidence="6" type="primary">OBP17</name>
</gene>
<dbReference type="InterPro" id="IPR036728">
    <property type="entry name" value="PBP_GOBP_sf"/>
</dbReference>
<dbReference type="InterPro" id="IPR006170">
    <property type="entry name" value="PBP/GOBP"/>
</dbReference>
<reference evidence="6" key="1">
    <citation type="submission" date="2015-12" db="EMBL/GenBank/DDBJ databases">
        <title>Identification and expression profile analysis of antennal water-soluble protein genes in an olfactory system of Microplitis mediator.</title>
        <authorList>
            <person name="Peng Y."/>
        </authorList>
    </citation>
    <scope>NUCLEOTIDE SEQUENCE</scope>
</reference>
<accession>A0A219T7T4</accession>
<name>A0A219T7T4_9HYME</name>
<protein>
    <submittedName>
        <fullName evidence="6">Odorant-binding protein 17</fullName>
    </submittedName>
</protein>
<sequence>MKIFAVIFAVCFVAALAELTEEQKAKLREHRTACVTETGVDEANVDAAKQGDWKMDDLKLRCFFACMMKKIKVMNEDGTLNEEITRKRMANDLPADKIDGVMMKCKDMKGADMCETAMMMMKCYADEKAFTKIITEKSS</sequence>
<evidence type="ECO:0000256" key="2">
    <source>
        <dbReference type="ARBA" id="ARBA00008098"/>
    </source>
</evidence>
<evidence type="ECO:0000256" key="5">
    <source>
        <dbReference type="SAM" id="SignalP"/>
    </source>
</evidence>
<dbReference type="GO" id="GO:0005615">
    <property type="term" value="C:extracellular space"/>
    <property type="evidence" value="ECO:0007669"/>
    <property type="project" value="TreeGrafter"/>
</dbReference>
<keyword evidence="3" id="KW-0964">Secreted</keyword>
<dbReference type="AlphaFoldDB" id="A0A219T7T4"/>
<evidence type="ECO:0000256" key="4">
    <source>
        <dbReference type="ARBA" id="ARBA00022729"/>
    </source>
</evidence>
<dbReference type="PANTHER" id="PTHR11857:SF43">
    <property type="entry name" value="GEO07291P1-RELATED"/>
    <property type="match status" value="1"/>
</dbReference>
<dbReference type="Gene3D" id="1.10.238.20">
    <property type="entry name" value="Pheromone/general odorant binding protein domain"/>
    <property type="match status" value="1"/>
</dbReference>
<evidence type="ECO:0000256" key="3">
    <source>
        <dbReference type="ARBA" id="ARBA00022525"/>
    </source>
</evidence>
<evidence type="ECO:0000313" key="6">
    <source>
        <dbReference type="EMBL" id="ANT46046.1"/>
    </source>
</evidence>
<feature type="chain" id="PRO_5012645962" evidence="5">
    <location>
        <begin position="18"/>
        <end position="139"/>
    </location>
</feature>
<dbReference type="CDD" id="cd23992">
    <property type="entry name" value="PBP_GOBP"/>
    <property type="match status" value="1"/>
</dbReference>